<feature type="domain" description="Nrap protein" evidence="6">
    <location>
        <begin position="932"/>
        <end position="1059"/>
    </location>
</feature>
<feature type="domain" description="Nrap protein" evidence="4">
    <location>
        <begin position="588"/>
        <end position="724"/>
    </location>
</feature>
<dbReference type="GO" id="GO:0034456">
    <property type="term" value="C:UTP-C complex"/>
    <property type="evidence" value="ECO:0007669"/>
    <property type="project" value="TreeGrafter"/>
</dbReference>
<name>A0AAV9IH72_9RHOD</name>
<dbReference type="Pfam" id="PF17405">
    <property type="entry name" value="Nrap_D4"/>
    <property type="match status" value="1"/>
</dbReference>
<dbReference type="Proteomes" id="UP001300502">
    <property type="component" value="Unassembled WGS sequence"/>
</dbReference>
<dbReference type="Pfam" id="PF17404">
    <property type="entry name" value="Nrap_D3"/>
    <property type="match status" value="1"/>
</dbReference>
<dbReference type="GO" id="GO:0032040">
    <property type="term" value="C:small-subunit processome"/>
    <property type="evidence" value="ECO:0007669"/>
    <property type="project" value="TreeGrafter"/>
</dbReference>
<dbReference type="PANTHER" id="PTHR17972">
    <property type="entry name" value="NUCLEOLAR RNA-ASSOCIATED PROTEIN"/>
    <property type="match status" value="1"/>
</dbReference>
<keyword evidence="8" id="KW-1185">Reference proteome</keyword>
<dbReference type="EMBL" id="JANCYU010000041">
    <property type="protein sequence ID" value="KAK4526546.1"/>
    <property type="molecule type" value="Genomic_DNA"/>
</dbReference>
<dbReference type="GO" id="GO:0003723">
    <property type="term" value="F:RNA binding"/>
    <property type="evidence" value="ECO:0007669"/>
    <property type="project" value="UniProtKB-KW"/>
</dbReference>
<evidence type="ECO:0000256" key="1">
    <source>
        <dbReference type="RuleBase" id="RU364032"/>
    </source>
</evidence>
<sequence>MTSLDEYLSRFSMHRKNSPCLTQSDSHLIKTKLEAIIKQALFHWKPNSVSSDQTHWISLLRACDGLWSDKYGENFHHANTSQNSSNLDDRVMRWWNVLSDSESWWSNSRVISATASSDSRLFLLVEMPKQLFVPSDVLYWRYHDKRKIFLCLLSWCLKQSDEFQSVDIVPWCIGKPVLQLRLKSNHPPMDVILFPCCTEDSFSQVKNRKMRAWKKSDGYSNYYYMTTILEDLYVAQVFQRVTEQQQQNNTLGWKRVIEFLEYWFASWHKKNDVLSADVFLMSVWFLMDRIVTTKDNMQWRRMEERQLLEYCFHMLESQVEAMIQASNGQYSLASSGISPLIYLFPWMDFIPFGDLKIENRVYGDLYHLYRAIQYTIRCFDIASSSLPRNTLGDWMLCTAFPFREEANLQTRRYPPLGQWDMFISVSMHRQHKEWSAIDYLSFYSNCYWILYQALWKRCIYISVVDTSSIFSPTRSTSWLLLGCRLHPQNAFVTVEKAIDENEKQHFRRFWKEKCELRRYRDGNIYESVVWSDEEHLVDLQSLFHRICEEALVRNLPGNENNEDEQSQSPQRLFYMDIFCDLLYSLLPKSTSSSATSSWIIGFHKLTNWLRKLEDLPFDIHSIYVASDMFRGTSVISPDVWMSQATFRYIDAPRAIMIVESSMPWPRDDPQAQEMMRIGYYLVLKRCLQDQGIESCVDERGLDIVFEEYIYHFEIWTHQEYQQAWNTEKHRNTAIAIHLHYRLKYMTEREDCQSSFTDACRLAKRWLSCQMFSDYFSDEVIELLVARAYLDEMGSLDGDVPHSGLSGFYHFLYVLSLFATSPNSISVPIPYDNNDVPSNDADDMSSPFRTIAHDDQVSSIYAQEQAHSFYWKLFDRYIYPLYRTSRGIPEYPILKRMGQVATITLQTLEQRIMSPNAWNVANLKILFRPDISVYDVLIVMRRKYLSRVQRYALDCCGEDTKKKYPTAKSIPLDDLYVNIDPLEYFVQQLREKWGDLAFFFYDKYGGYHIGILWKPGTTRTFSLSHMPFRKPETGGQLLQVNYDEILYEIRQMGGSWIKQIKLLHNT</sequence>
<organism evidence="7 8">
    <name type="scientific">Galdieria yellowstonensis</name>
    <dbReference type="NCBI Taxonomy" id="3028027"/>
    <lineage>
        <taxon>Eukaryota</taxon>
        <taxon>Rhodophyta</taxon>
        <taxon>Bangiophyceae</taxon>
        <taxon>Galdieriales</taxon>
        <taxon>Galdieriaceae</taxon>
        <taxon>Galdieria</taxon>
    </lineage>
</organism>
<protein>
    <submittedName>
        <fullName evidence="7">Uncharacterized protein</fullName>
    </submittedName>
</protein>
<evidence type="ECO:0000313" key="7">
    <source>
        <dbReference type="EMBL" id="KAK4526546.1"/>
    </source>
</evidence>
<dbReference type="Pfam" id="PF17406">
    <property type="entry name" value="Nrap_D5"/>
    <property type="match status" value="1"/>
</dbReference>
<feature type="domain" description="Nrap protein" evidence="3">
    <location>
        <begin position="420"/>
        <end position="548"/>
    </location>
</feature>
<evidence type="ECO:0000259" key="6">
    <source>
        <dbReference type="Pfam" id="PF17407"/>
    </source>
</evidence>
<dbReference type="GO" id="GO:0006364">
    <property type="term" value="P:rRNA processing"/>
    <property type="evidence" value="ECO:0007669"/>
    <property type="project" value="TreeGrafter"/>
</dbReference>
<dbReference type="InterPro" id="IPR035370">
    <property type="entry name" value="Nrap_D5"/>
</dbReference>
<feature type="domain" description="Nrap protein" evidence="5">
    <location>
        <begin position="753"/>
        <end position="928"/>
    </location>
</feature>
<dbReference type="PANTHER" id="PTHR17972:SF0">
    <property type="entry name" value="NUCLEOLAR PROTEIN 6"/>
    <property type="match status" value="1"/>
</dbReference>
<feature type="domain" description="Nrap protein" evidence="2">
    <location>
        <begin position="123"/>
        <end position="243"/>
    </location>
</feature>
<keyword evidence="1" id="KW-0539">Nucleus</keyword>
<evidence type="ECO:0000313" key="8">
    <source>
        <dbReference type="Proteomes" id="UP001300502"/>
    </source>
</evidence>
<dbReference type="Pfam" id="PF03813">
    <property type="entry name" value="Nrap"/>
    <property type="match status" value="1"/>
</dbReference>
<dbReference type="InterPro" id="IPR035371">
    <property type="entry name" value="Nrap_D6"/>
</dbReference>
<comment type="subcellular location">
    <subcellularLocation>
        <location evidence="1">Nucleus</location>
        <location evidence="1">Nucleolus</location>
    </subcellularLocation>
</comment>
<comment type="similarity">
    <text evidence="1">Belongs to the NRAP family.</text>
</comment>
<accession>A0AAV9IH72</accession>
<evidence type="ECO:0000259" key="3">
    <source>
        <dbReference type="Pfam" id="PF17404"/>
    </source>
</evidence>
<dbReference type="InterPro" id="IPR035368">
    <property type="entry name" value="Nrap_D3"/>
</dbReference>
<evidence type="ECO:0000259" key="2">
    <source>
        <dbReference type="Pfam" id="PF03813"/>
    </source>
</evidence>
<reference evidence="7 8" key="1">
    <citation type="submission" date="2022-07" db="EMBL/GenBank/DDBJ databases">
        <title>Genome-wide signatures of adaptation to extreme environments.</title>
        <authorList>
            <person name="Cho C.H."/>
            <person name="Yoon H.S."/>
        </authorList>
    </citation>
    <scope>NUCLEOTIDE SEQUENCE [LARGE SCALE GENOMIC DNA]</scope>
    <source>
        <strain evidence="7 8">108.79 E11</strain>
    </source>
</reference>
<dbReference type="Gene3D" id="3.30.70.3030">
    <property type="match status" value="1"/>
</dbReference>
<dbReference type="Pfam" id="PF17407">
    <property type="entry name" value="Nrap_D6"/>
    <property type="match status" value="1"/>
</dbReference>
<evidence type="ECO:0000259" key="4">
    <source>
        <dbReference type="Pfam" id="PF17405"/>
    </source>
</evidence>
<gene>
    <name evidence="7" type="ORF">GAYE_SCF25G4462</name>
</gene>
<dbReference type="InterPro" id="IPR005554">
    <property type="entry name" value="NOL6/Upt22"/>
</dbReference>
<proteinExistence type="inferred from homology"/>
<dbReference type="GO" id="GO:0032545">
    <property type="term" value="C:CURI complex"/>
    <property type="evidence" value="ECO:0007669"/>
    <property type="project" value="TreeGrafter"/>
</dbReference>
<dbReference type="GO" id="GO:0006409">
    <property type="term" value="P:tRNA export from nucleus"/>
    <property type="evidence" value="ECO:0007669"/>
    <property type="project" value="TreeGrafter"/>
</dbReference>
<comment type="caution">
    <text evidence="7">The sequence shown here is derived from an EMBL/GenBank/DDBJ whole genome shotgun (WGS) entry which is preliminary data.</text>
</comment>
<dbReference type="InterPro" id="IPR035369">
    <property type="entry name" value="Nrap_D4"/>
</dbReference>
<dbReference type="InterPro" id="IPR035082">
    <property type="entry name" value="Nrap_D1"/>
</dbReference>
<keyword evidence="1" id="KW-0694">RNA-binding</keyword>
<dbReference type="AlphaFoldDB" id="A0AAV9IH72"/>
<evidence type="ECO:0000259" key="5">
    <source>
        <dbReference type="Pfam" id="PF17406"/>
    </source>
</evidence>